<evidence type="ECO:0000256" key="2">
    <source>
        <dbReference type="SAM" id="MobiDB-lite"/>
    </source>
</evidence>
<feature type="region of interest" description="Disordered" evidence="2">
    <location>
        <begin position="315"/>
        <end position="340"/>
    </location>
</feature>
<evidence type="ECO:0000313" key="4">
    <source>
        <dbReference type="WBParaSite" id="TMUE_3000013346.1"/>
    </source>
</evidence>
<dbReference type="AlphaFoldDB" id="A0A5S6R111"/>
<dbReference type="InterPro" id="IPR026306">
    <property type="entry name" value="RSBN1/Dpy-2/CEP530"/>
</dbReference>
<organism evidence="3 4">
    <name type="scientific">Trichuris muris</name>
    <name type="common">Mouse whipworm</name>
    <dbReference type="NCBI Taxonomy" id="70415"/>
    <lineage>
        <taxon>Eukaryota</taxon>
        <taxon>Metazoa</taxon>
        <taxon>Ecdysozoa</taxon>
        <taxon>Nematoda</taxon>
        <taxon>Enoplea</taxon>
        <taxon>Dorylaimia</taxon>
        <taxon>Trichinellida</taxon>
        <taxon>Trichuridae</taxon>
        <taxon>Trichuris</taxon>
    </lineage>
</organism>
<comment type="similarity">
    <text evidence="1">Belongs to the round spermatid basic protein 1 family.</text>
</comment>
<dbReference type="STRING" id="70415.A0A5S6R111"/>
<reference evidence="4" key="1">
    <citation type="submission" date="2019-12" db="UniProtKB">
        <authorList>
            <consortium name="WormBaseParasite"/>
        </authorList>
    </citation>
    <scope>IDENTIFICATION</scope>
</reference>
<evidence type="ECO:0000313" key="3">
    <source>
        <dbReference type="Proteomes" id="UP000046395"/>
    </source>
</evidence>
<proteinExistence type="inferred from homology"/>
<dbReference type="PANTHER" id="PTHR13354:SF11">
    <property type="entry name" value="LYSINE-SPECIFIC DEMETHYLASE 9"/>
    <property type="match status" value="1"/>
</dbReference>
<evidence type="ECO:0000256" key="1">
    <source>
        <dbReference type="ARBA" id="ARBA00010560"/>
    </source>
</evidence>
<feature type="compositionally biased region" description="Basic and acidic residues" evidence="2">
    <location>
        <begin position="330"/>
        <end position="340"/>
    </location>
</feature>
<protein>
    <submittedName>
        <fullName evidence="4">Uncharacterized protein</fullName>
    </submittedName>
</protein>
<dbReference type="PANTHER" id="PTHR13354">
    <property type="entry name" value="ROUND SPERMATID BASIC PROTEIN 1"/>
    <property type="match status" value="1"/>
</dbReference>
<dbReference type="Proteomes" id="UP000046395">
    <property type="component" value="Unassembled WGS sequence"/>
</dbReference>
<name>A0A5S6R111_TRIMR</name>
<accession>A0A5S6R111</accession>
<keyword evidence="3" id="KW-1185">Reference proteome</keyword>
<dbReference type="GO" id="GO:0005634">
    <property type="term" value="C:nucleus"/>
    <property type="evidence" value="ECO:0007669"/>
    <property type="project" value="InterPro"/>
</dbReference>
<dbReference type="WBParaSite" id="TMUE_3000013346.1">
    <property type="protein sequence ID" value="TMUE_3000013346.1"/>
    <property type="gene ID" value="WBGene00301862"/>
</dbReference>
<sequence length="479" mass="54160">MQQVPPLTGKIVLRPLRLFNTVTISCCQTRSTTVKRSTNNVMEEDDMEDSKSDTEFEGFKNEPTEYFRLVNGLDLQLGVERLASSVHPVAQFDLTPYEHNDIASSIAGARRVPKDGWSSSNGDSGSFTHQKFRNFIRIEQHPNGLALVVQVDNDQLSVLSDAELEQFAKFFLAVTMSETDGVPNHVMGIIRNGARSLPNFFEYFAHNHPELVVKTGSLTNRQEVHTVTMGEYAEEVRASYNGGTFRAGPLLALTLVDTKQEESGGYFPNFLNILERSPFLQPVMPWGSLSSLSKMNRRDSNDGPILWIRPGEQYVPTGSAKRSNGRKRRREGDEQDRVPSNRKLKIMDQRAVLFEDRTHCHADHVDGGLERKTTAAVAVLKAVHGQDRPNMNRVVKEAVCFHAADFERVVSQLNIDVFEPPMTQCREWVDVAKLNQLRQLGIRYAVFLLQPASLGMSVWRFTIEVNGWRKPPWIGKWMT</sequence>